<dbReference type="AlphaFoldDB" id="A0A836ZRZ9"/>
<feature type="compositionally biased region" description="Basic residues" evidence="1">
    <location>
        <begin position="136"/>
        <end position="148"/>
    </location>
</feature>
<evidence type="ECO:0000313" key="2">
    <source>
        <dbReference type="EMBL" id="KFA00337.1"/>
    </source>
</evidence>
<feature type="region of interest" description="Disordered" evidence="1">
    <location>
        <begin position="69"/>
        <end position="148"/>
    </location>
</feature>
<comment type="caution">
    <text evidence="2">The sequence shown here is derived from an EMBL/GenBank/DDBJ whole genome shotgun (WGS) entry which is preliminary data.</text>
</comment>
<organism evidence="2">
    <name type="scientific">Xanthomonas vasicola pv. vasculorum NCPPB 890</name>
    <dbReference type="NCBI Taxonomy" id="1184265"/>
    <lineage>
        <taxon>Bacteria</taxon>
        <taxon>Pseudomonadati</taxon>
        <taxon>Pseudomonadota</taxon>
        <taxon>Gammaproteobacteria</taxon>
        <taxon>Lysobacterales</taxon>
        <taxon>Lysobacteraceae</taxon>
        <taxon>Xanthomonas</taxon>
    </lineage>
</organism>
<evidence type="ECO:0000256" key="1">
    <source>
        <dbReference type="SAM" id="MobiDB-lite"/>
    </source>
</evidence>
<name>A0A836ZRZ9_XANVA</name>
<protein>
    <submittedName>
        <fullName evidence="2">Membrane protein</fullName>
    </submittedName>
</protein>
<accession>A0A836ZRZ9</accession>
<feature type="compositionally biased region" description="Acidic residues" evidence="1">
    <location>
        <begin position="99"/>
        <end position="109"/>
    </location>
</feature>
<proteinExistence type="predicted"/>
<dbReference type="EMBL" id="AKBN01001502">
    <property type="protein sequence ID" value="KFA00337.1"/>
    <property type="molecule type" value="Genomic_DNA"/>
</dbReference>
<sequence length="148" mass="16403">MDVDVNKLKQSITELTGGTKAAKLRRVMPEIEEKLDEGVRHEEIVAALHAGGLEVTLETFRKTLYRYRAQRASGTRETPPKAIRATTADGNPQVRADAPTEDLTADDTAGDAPTPTSFDDALDRRKRDQVGESYLTRRKPIIGKKRTT</sequence>
<feature type="compositionally biased region" description="Basic and acidic residues" evidence="1">
    <location>
        <begin position="121"/>
        <end position="130"/>
    </location>
</feature>
<dbReference type="RefSeq" id="WP_010368869.1">
    <property type="nucleotide sequence ID" value="NZ_AKBN02000032.1"/>
</dbReference>
<reference evidence="2" key="1">
    <citation type="submission" date="2012-05" db="EMBL/GenBank/DDBJ databases">
        <authorList>
            <person name="Studholme D.J."/>
            <person name="Wasukira A."/>
            <person name="Grant M."/>
        </authorList>
    </citation>
    <scope>NUCLEOTIDE SEQUENCE [LARGE SCALE GENOMIC DNA]</scope>
    <source>
        <strain evidence="2">NCPPB 890</strain>
    </source>
</reference>
<gene>
    <name evidence="2" type="ORF">A11K_0122725</name>
</gene>